<reference evidence="2" key="2">
    <citation type="submission" date="2021-04" db="EMBL/GenBank/DDBJ databases">
        <authorList>
            <person name="Podell S."/>
        </authorList>
    </citation>
    <scope>NUCLEOTIDE SEQUENCE</scope>
    <source>
        <strain evidence="2">Hildebrandi</strain>
    </source>
</reference>
<evidence type="ECO:0000313" key="3">
    <source>
        <dbReference type="EMBL" id="KAG7362396.1"/>
    </source>
</evidence>
<dbReference type="Proteomes" id="UP000693970">
    <property type="component" value="Unassembled WGS sequence"/>
</dbReference>
<comment type="caution">
    <text evidence="2">The sequence shown here is derived from an EMBL/GenBank/DDBJ whole genome shotgun (WGS) entry which is preliminary data.</text>
</comment>
<keyword evidence="4" id="KW-1185">Reference proteome</keyword>
<name>A0A9K3KAT2_9STRA</name>
<sequence length="108" mass="12055">MCFWSVSYPFPWTEIFGSLHTQKQIHVGNRAAASADAIHNNKVSFARGFIATAPPYSSVTKSTKSIESVQEYNVTLRVLIPACELSMSHKKQQAGQLGKAAQRRECRR</sequence>
<accession>A0A9K3KAT2</accession>
<evidence type="ECO:0000313" key="4">
    <source>
        <dbReference type="Proteomes" id="UP000693970"/>
    </source>
</evidence>
<evidence type="ECO:0000256" key="1">
    <source>
        <dbReference type="SAM" id="MobiDB-lite"/>
    </source>
</evidence>
<gene>
    <name evidence="2" type="ORF">IV203_024715</name>
    <name evidence="3" type="ORF">IV203_025280</name>
</gene>
<organism evidence="2 4">
    <name type="scientific">Nitzschia inconspicua</name>
    <dbReference type="NCBI Taxonomy" id="303405"/>
    <lineage>
        <taxon>Eukaryota</taxon>
        <taxon>Sar</taxon>
        <taxon>Stramenopiles</taxon>
        <taxon>Ochrophyta</taxon>
        <taxon>Bacillariophyta</taxon>
        <taxon>Bacillariophyceae</taxon>
        <taxon>Bacillariophycidae</taxon>
        <taxon>Bacillariales</taxon>
        <taxon>Bacillariaceae</taxon>
        <taxon>Nitzschia</taxon>
    </lineage>
</organism>
<dbReference type="AlphaFoldDB" id="A0A9K3KAT2"/>
<proteinExistence type="predicted"/>
<protein>
    <submittedName>
        <fullName evidence="2">Uncharacterized protein</fullName>
    </submittedName>
</protein>
<feature type="region of interest" description="Disordered" evidence="1">
    <location>
        <begin position="88"/>
        <end position="108"/>
    </location>
</feature>
<dbReference type="EMBL" id="JAGRRH010000031">
    <property type="protein sequence ID" value="KAG7339676.1"/>
    <property type="molecule type" value="Genomic_DNA"/>
</dbReference>
<reference evidence="2" key="1">
    <citation type="journal article" date="2021" name="Sci. Rep.">
        <title>Diploid genomic architecture of Nitzschia inconspicua, an elite biomass production diatom.</title>
        <authorList>
            <person name="Oliver A."/>
            <person name="Podell S."/>
            <person name="Pinowska A."/>
            <person name="Traller J.C."/>
            <person name="Smith S.R."/>
            <person name="McClure R."/>
            <person name="Beliaev A."/>
            <person name="Bohutskyi P."/>
            <person name="Hill E.A."/>
            <person name="Rabines A."/>
            <person name="Zheng H."/>
            <person name="Allen L.Z."/>
            <person name="Kuo A."/>
            <person name="Grigoriev I.V."/>
            <person name="Allen A.E."/>
            <person name="Hazlebeck D."/>
            <person name="Allen E.E."/>
        </authorList>
    </citation>
    <scope>NUCLEOTIDE SEQUENCE</scope>
    <source>
        <strain evidence="2">Hildebrandi</strain>
    </source>
</reference>
<evidence type="ECO:0000313" key="2">
    <source>
        <dbReference type="EMBL" id="KAG7339676.1"/>
    </source>
</evidence>
<dbReference type="EMBL" id="JAGRRH010000011">
    <property type="protein sequence ID" value="KAG7362396.1"/>
    <property type="molecule type" value="Genomic_DNA"/>
</dbReference>